<dbReference type="PROSITE" id="PS50928">
    <property type="entry name" value="ABC_TM1"/>
    <property type="match status" value="1"/>
</dbReference>
<evidence type="ECO:0000256" key="9">
    <source>
        <dbReference type="RuleBase" id="RU363032"/>
    </source>
</evidence>
<evidence type="ECO:0000256" key="4">
    <source>
        <dbReference type="ARBA" id="ARBA00022475"/>
    </source>
</evidence>
<comment type="subcellular location">
    <subcellularLocation>
        <location evidence="1">Cell inner membrane</location>
        <topology evidence="1">Multi-pass membrane protein</topology>
    </subcellularLocation>
    <subcellularLocation>
        <location evidence="9">Cell membrane</location>
        <topology evidence="9">Multi-pass membrane protein</topology>
    </subcellularLocation>
</comment>
<evidence type="ECO:0000256" key="1">
    <source>
        <dbReference type="ARBA" id="ARBA00004429"/>
    </source>
</evidence>
<keyword evidence="7 9" id="KW-1133">Transmembrane helix</keyword>
<dbReference type="GO" id="GO:0022857">
    <property type="term" value="F:transmembrane transporter activity"/>
    <property type="evidence" value="ECO:0007669"/>
    <property type="project" value="InterPro"/>
</dbReference>
<evidence type="ECO:0000256" key="2">
    <source>
        <dbReference type="ARBA" id="ARBA00010072"/>
    </source>
</evidence>
<dbReference type="InterPro" id="IPR051613">
    <property type="entry name" value="ABC_transp_permease_HisMQ"/>
</dbReference>
<accession>A0A101KU81</accession>
<feature type="transmembrane region" description="Helical" evidence="9">
    <location>
        <begin position="92"/>
        <end position="114"/>
    </location>
</feature>
<evidence type="ECO:0000256" key="7">
    <source>
        <dbReference type="ARBA" id="ARBA00022989"/>
    </source>
</evidence>
<evidence type="ECO:0000256" key="3">
    <source>
        <dbReference type="ARBA" id="ARBA00022448"/>
    </source>
</evidence>
<dbReference type="Proteomes" id="UP000053176">
    <property type="component" value="Unassembled WGS sequence"/>
</dbReference>
<feature type="transmembrane region" description="Helical" evidence="9">
    <location>
        <begin position="51"/>
        <end position="72"/>
    </location>
</feature>
<dbReference type="GO" id="GO:0043190">
    <property type="term" value="C:ATP-binding cassette (ABC) transporter complex"/>
    <property type="evidence" value="ECO:0007669"/>
    <property type="project" value="InterPro"/>
</dbReference>
<sequence>MNSTIPFLPYIVGGLAVTILTSLVTFACAVSVGLAATLWVNTGHRAASVIVRVYVAIFRSLPELLCIFIVYYGCEIALQRAAASFGFRPASISPFAAVTVAIGVQFGAYCVEIFSDAYRSLNKGLFEAAHALGLSPRKVISRVTIPLMLQAAIPGLGNLFLVMLKISALASVIGLEEVTRRAKIVAGSTREPFASYAVAAACFLAIAAGAALLQSRLERSFRPAQEA</sequence>
<proteinExistence type="inferred from homology"/>
<evidence type="ECO:0000259" key="10">
    <source>
        <dbReference type="PROSITE" id="PS50928"/>
    </source>
</evidence>
<dbReference type="InterPro" id="IPR035906">
    <property type="entry name" value="MetI-like_sf"/>
</dbReference>
<dbReference type="EMBL" id="LPWA01000100">
    <property type="protein sequence ID" value="KUM27016.1"/>
    <property type="molecule type" value="Genomic_DNA"/>
</dbReference>
<evidence type="ECO:0000256" key="6">
    <source>
        <dbReference type="ARBA" id="ARBA00022692"/>
    </source>
</evidence>
<dbReference type="OrthoDB" id="9815029at2"/>
<protein>
    <recommendedName>
        <fullName evidence="10">ABC transmembrane type-1 domain-containing protein</fullName>
    </recommendedName>
</protein>
<feature type="transmembrane region" description="Helical" evidence="9">
    <location>
        <begin position="147"/>
        <end position="173"/>
    </location>
</feature>
<dbReference type="InterPro" id="IPR000515">
    <property type="entry name" value="MetI-like"/>
</dbReference>
<evidence type="ECO:0000313" key="11">
    <source>
        <dbReference type="EMBL" id="KUM27016.1"/>
    </source>
</evidence>
<keyword evidence="5" id="KW-0997">Cell inner membrane</keyword>
<feature type="transmembrane region" description="Helical" evidence="9">
    <location>
        <begin position="193"/>
        <end position="213"/>
    </location>
</feature>
<comment type="similarity">
    <text evidence="2">Belongs to the binding-protein-dependent transport system permease family. HisMQ subfamily.</text>
</comment>
<keyword evidence="4" id="KW-1003">Cell membrane</keyword>
<evidence type="ECO:0000256" key="8">
    <source>
        <dbReference type="ARBA" id="ARBA00023136"/>
    </source>
</evidence>
<dbReference type="Pfam" id="PF00528">
    <property type="entry name" value="BPD_transp_1"/>
    <property type="match status" value="1"/>
</dbReference>
<dbReference type="AlphaFoldDB" id="A0A101KU81"/>
<comment type="caution">
    <text evidence="11">The sequence shown here is derived from an EMBL/GenBank/DDBJ whole genome shotgun (WGS) entry which is preliminary data.</text>
</comment>
<reference evidence="11 12" key="1">
    <citation type="submission" date="2015-12" db="EMBL/GenBank/DDBJ databases">
        <title>Draft genome sequence of Mesorhizobium sp. UFLA 01-765, a multitolerant efficient symbiont and plant-growth promoting strain isolated from Zn-mining soil using Leucaena leucocephala as a trap plant.</title>
        <authorList>
            <person name="Rangel W.M."/>
            <person name="Thijs S."/>
            <person name="Longatti S.M."/>
            <person name="Moreira F.M."/>
            <person name="Weyens N."/>
            <person name="Vangronsveld J."/>
            <person name="Van Hamme J.D."/>
            <person name="Bottos E.M."/>
            <person name="Rineau F."/>
        </authorList>
    </citation>
    <scope>NUCLEOTIDE SEQUENCE [LARGE SCALE GENOMIC DNA]</scope>
    <source>
        <strain evidence="11 12">UFLA 01-765</strain>
    </source>
</reference>
<dbReference type="PANTHER" id="PTHR30133">
    <property type="entry name" value="CATIONIC AMINO ACID TRANSPORTER, MEMBRANE COMPONENT"/>
    <property type="match status" value="1"/>
</dbReference>
<keyword evidence="8 9" id="KW-0472">Membrane</keyword>
<dbReference type="SUPFAM" id="SSF161098">
    <property type="entry name" value="MetI-like"/>
    <property type="match status" value="1"/>
</dbReference>
<gene>
    <name evidence="11" type="ORF">AU467_18840</name>
</gene>
<name>A0A101KU81_RHILI</name>
<keyword evidence="3 9" id="KW-0813">Transport</keyword>
<dbReference type="InterPro" id="IPR010065">
    <property type="entry name" value="AA_ABC_transptr_permease_3TM"/>
</dbReference>
<feature type="domain" description="ABC transmembrane type-1" evidence="10">
    <location>
        <begin position="15"/>
        <end position="214"/>
    </location>
</feature>
<organism evidence="11 12">
    <name type="scientific">Rhizobium loti</name>
    <name type="common">Mesorhizobium loti</name>
    <dbReference type="NCBI Taxonomy" id="381"/>
    <lineage>
        <taxon>Bacteria</taxon>
        <taxon>Pseudomonadati</taxon>
        <taxon>Pseudomonadota</taxon>
        <taxon>Alphaproteobacteria</taxon>
        <taxon>Hyphomicrobiales</taxon>
        <taxon>Phyllobacteriaceae</taxon>
        <taxon>Mesorhizobium</taxon>
    </lineage>
</organism>
<dbReference type="Gene3D" id="1.10.3720.10">
    <property type="entry name" value="MetI-like"/>
    <property type="match status" value="1"/>
</dbReference>
<evidence type="ECO:0000256" key="5">
    <source>
        <dbReference type="ARBA" id="ARBA00022519"/>
    </source>
</evidence>
<dbReference type="CDD" id="cd06261">
    <property type="entry name" value="TM_PBP2"/>
    <property type="match status" value="1"/>
</dbReference>
<evidence type="ECO:0000313" key="12">
    <source>
        <dbReference type="Proteomes" id="UP000053176"/>
    </source>
</evidence>
<dbReference type="NCBIfam" id="TIGR01726">
    <property type="entry name" value="HEQRo_perm_3TM"/>
    <property type="match status" value="1"/>
</dbReference>
<feature type="transmembrane region" description="Helical" evidence="9">
    <location>
        <begin position="12"/>
        <end position="39"/>
    </location>
</feature>
<keyword evidence="6 9" id="KW-0812">Transmembrane</keyword>